<evidence type="ECO:0000313" key="3">
    <source>
        <dbReference type="EMBL" id="EMF12602.1"/>
    </source>
</evidence>
<feature type="domain" description="NTF2-like" evidence="2">
    <location>
        <begin position="33"/>
        <end position="166"/>
    </location>
</feature>
<dbReference type="AlphaFoldDB" id="M3AYI5"/>
<dbReference type="GeneID" id="27898451"/>
<keyword evidence="4" id="KW-1185">Reference proteome</keyword>
<dbReference type="Proteomes" id="UP000016931">
    <property type="component" value="Unassembled WGS sequence"/>
</dbReference>
<evidence type="ECO:0000313" key="4">
    <source>
        <dbReference type="Proteomes" id="UP000016931"/>
    </source>
</evidence>
<organism evidence="3 4">
    <name type="scientific">Sphaerulina musiva (strain SO2202)</name>
    <name type="common">Poplar stem canker fungus</name>
    <name type="synonym">Septoria musiva</name>
    <dbReference type="NCBI Taxonomy" id="692275"/>
    <lineage>
        <taxon>Eukaryota</taxon>
        <taxon>Fungi</taxon>
        <taxon>Dikarya</taxon>
        <taxon>Ascomycota</taxon>
        <taxon>Pezizomycotina</taxon>
        <taxon>Dothideomycetes</taxon>
        <taxon>Dothideomycetidae</taxon>
        <taxon>Mycosphaerellales</taxon>
        <taxon>Mycosphaerellaceae</taxon>
        <taxon>Sphaerulina</taxon>
    </lineage>
</organism>
<dbReference type="Pfam" id="PF26534">
    <property type="entry name" value="NTF2_7"/>
    <property type="match status" value="1"/>
</dbReference>
<dbReference type="HOGENOM" id="CLU_1384940_0_0_1"/>
<keyword evidence="1" id="KW-0732">Signal</keyword>
<name>M3AYI5_SPHMS</name>
<feature type="signal peptide" evidence="1">
    <location>
        <begin position="1"/>
        <end position="19"/>
    </location>
</feature>
<proteinExistence type="predicted"/>
<protein>
    <recommendedName>
        <fullName evidence="2">NTF2-like domain-containing protein</fullName>
    </recommendedName>
</protein>
<evidence type="ECO:0000256" key="1">
    <source>
        <dbReference type="SAM" id="SignalP"/>
    </source>
</evidence>
<dbReference type="InterPro" id="IPR058645">
    <property type="entry name" value="NTF2-like_dom_7"/>
</dbReference>
<evidence type="ECO:0000259" key="2">
    <source>
        <dbReference type="Pfam" id="PF26534"/>
    </source>
</evidence>
<dbReference type="EMBL" id="KB456264">
    <property type="protein sequence ID" value="EMF12602.1"/>
    <property type="molecule type" value="Genomic_DNA"/>
</dbReference>
<accession>M3AYI5</accession>
<gene>
    <name evidence="3" type="ORF">SEPMUDRAFT_117175</name>
</gene>
<feature type="chain" id="PRO_5004031206" description="NTF2-like domain-containing protein" evidence="1">
    <location>
        <begin position="20"/>
        <end position="197"/>
    </location>
</feature>
<dbReference type="RefSeq" id="XP_016760723.1">
    <property type="nucleotide sequence ID" value="XM_016901314.1"/>
</dbReference>
<reference evidence="3 4" key="1">
    <citation type="journal article" date="2012" name="PLoS Pathog.">
        <title>Diverse lifestyles and strategies of plant pathogenesis encoded in the genomes of eighteen Dothideomycetes fungi.</title>
        <authorList>
            <person name="Ohm R.A."/>
            <person name="Feau N."/>
            <person name="Henrissat B."/>
            <person name="Schoch C.L."/>
            <person name="Horwitz B.A."/>
            <person name="Barry K.W."/>
            <person name="Condon B.J."/>
            <person name="Copeland A.C."/>
            <person name="Dhillon B."/>
            <person name="Glaser F."/>
            <person name="Hesse C.N."/>
            <person name="Kosti I."/>
            <person name="LaButti K."/>
            <person name="Lindquist E.A."/>
            <person name="Lucas S."/>
            <person name="Salamov A.A."/>
            <person name="Bradshaw R.E."/>
            <person name="Ciuffetti L."/>
            <person name="Hamelin R.C."/>
            <person name="Kema G.H.J."/>
            <person name="Lawrence C."/>
            <person name="Scott J.A."/>
            <person name="Spatafora J.W."/>
            <person name="Turgeon B.G."/>
            <person name="de Wit P.J.G.M."/>
            <person name="Zhong S."/>
            <person name="Goodwin S.B."/>
            <person name="Grigoriev I.V."/>
        </authorList>
    </citation>
    <scope>NUCLEOTIDE SEQUENCE [LARGE SCALE GENOMIC DNA]</scope>
    <source>
        <strain evidence="3 4">SO2202</strain>
    </source>
</reference>
<sequence>MRSTTLALQLLLGLSGGGGIVLAGSGPGNTSEHCLTRDETASIIDRYTLYLTKYPGNATVLRELHDENVVTASDSLSYVLQKPMNTSLAHSIQDFIEQESTVPAVPAMNTIFMSHTCDTITWYWEFLTKPWPTRGIVILFVNLDSRKIYKTYREVNVGALLLNQGNPECEVPATNWTTSVGTEGLKKEESGCQACAS</sequence>
<dbReference type="OrthoDB" id="5596743at2759"/>